<evidence type="ECO:0000256" key="2">
    <source>
        <dbReference type="ARBA" id="ARBA00008193"/>
    </source>
</evidence>
<evidence type="ECO:0000256" key="7">
    <source>
        <dbReference type="SAM" id="Phobius"/>
    </source>
</evidence>
<feature type="transmembrane region" description="Helical" evidence="7">
    <location>
        <begin position="64"/>
        <end position="84"/>
    </location>
</feature>
<dbReference type="InterPro" id="IPR005115">
    <property type="entry name" value="Gly_transporter"/>
</dbReference>
<dbReference type="Proteomes" id="UP000018895">
    <property type="component" value="Unassembled WGS sequence"/>
</dbReference>
<evidence type="ECO:0000256" key="5">
    <source>
        <dbReference type="ARBA" id="ARBA00022989"/>
    </source>
</evidence>
<protein>
    <submittedName>
        <fullName evidence="9">Membrane protein</fullName>
    </submittedName>
</protein>
<evidence type="ECO:0000313" key="10">
    <source>
        <dbReference type="Proteomes" id="UP000018895"/>
    </source>
</evidence>
<feature type="transmembrane region" description="Helical" evidence="7">
    <location>
        <begin position="32"/>
        <end position="52"/>
    </location>
</feature>
<feature type="domain" description="Glycine transporter" evidence="8">
    <location>
        <begin position="94"/>
        <end position="163"/>
    </location>
</feature>
<dbReference type="GO" id="GO:0005886">
    <property type="term" value="C:plasma membrane"/>
    <property type="evidence" value="ECO:0007669"/>
    <property type="project" value="UniProtKB-SubCell"/>
</dbReference>
<keyword evidence="10" id="KW-1185">Reference proteome</keyword>
<evidence type="ECO:0000313" key="9">
    <source>
        <dbReference type="EMBL" id="GAE30581.1"/>
    </source>
</evidence>
<comment type="caution">
    <text evidence="9">The sequence shown here is derived from an EMBL/GenBank/DDBJ whole genome shotgun (WGS) entry which is preliminary data.</text>
</comment>
<keyword evidence="5 7" id="KW-1133">Transmembrane helix</keyword>
<feature type="domain" description="Glycine transporter" evidence="8">
    <location>
        <begin position="5"/>
        <end position="80"/>
    </location>
</feature>
<keyword evidence="4 7" id="KW-0812">Transmembrane</keyword>
<reference evidence="9" key="1">
    <citation type="journal article" date="2014" name="Genome Announc.">
        <title>Draft Genome Sequences of Three Alkaliphilic Bacillus Strains, Bacillus wakoensis JCM 9140T, Bacillus akibai JCM 9157T, and Bacillus hemicellulosilyticus JCM 9152T.</title>
        <authorList>
            <person name="Yuki M."/>
            <person name="Oshima K."/>
            <person name="Suda W."/>
            <person name="Oshida Y."/>
            <person name="Kitamura K."/>
            <person name="Iida T."/>
            <person name="Hattori M."/>
            <person name="Ohkuma M."/>
        </authorList>
    </citation>
    <scope>NUCLEOTIDE SEQUENCE [LARGE SCALE GENOMIC DNA]</scope>
    <source>
        <strain evidence="9">JCM 9152</strain>
    </source>
</reference>
<evidence type="ECO:0000256" key="4">
    <source>
        <dbReference type="ARBA" id="ARBA00022692"/>
    </source>
</evidence>
<dbReference type="Pfam" id="PF03458">
    <property type="entry name" value="Gly_transporter"/>
    <property type="match status" value="2"/>
</dbReference>
<dbReference type="AlphaFoldDB" id="W4QEU0"/>
<dbReference type="PANTHER" id="PTHR30506:SF3">
    <property type="entry name" value="UPF0126 INNER MEMBRANE PROTEIN YADS-RELATED"/>
    <property type="match status" value="1"/>
</dbReference>
<sequence length="210" mass="23009">MVWDVLNIIGTIAFALSGAMVALDKECDYDLLGVYALGFCCAFGGGAIRNLLIGVPVSALWEQGTLFIVAFISITLLFIFPSIFMKHWHKWGHTMDAFGLAAFAIQGAMFAKEAQLPLIAIITAAALTGCGGGVVRDLLAKRQPMIFRKEIYALWAMLAGLLIGLNIFPTGMSLYILLGLIVTLRLLSVHFDWQLPKFQFKQSNSPTYSK</sequence>
<comment type="subcellular location">
    <subcellularLocation>
        <location evidence="1">Cell membrane</location>
        <topology evidence="1">Multi-pass membrane protein</topology>
    </subcellularLocation>
</comment>
<dbReference type="PANTHER" id="PTHR30506">
    <property type="entry name" value="INNER MEMBRANE PROTEIN"/>
    <property type="match status" value="1"/>
</dbReference>
<comment type="similarity">
    <text evidence="2">Belongs to the UPF0126 family.</text>
</comment>
<evidence type="ECO:0000259" key="8">
    <source>
        <dbReference type="Pfam" id="PF03458"/>
    </source>
</evidence>
<dbReference type="EMBL" id="BAUU01000012">
    <property type="protein sequence ID" value="GAE30581.1"/>
    <property type="molecule type" value="Genomic_DNA"/>
</dbReference>
<evidence type="ECO:0000256" key="6">
    <source>
        <dbReference type="ARBA" id="ARBA00023136"/>
    </source>
</evidence>
<feature type="transmembrane region" description="Helical" evidence="7">
    <location>
        <begin position="6"/>
        <end position="23"/>
    </location>
</feature>
<dbReference type="RefSeq" id="WP_035343364.1">
    <property type="nucleotide sequence ID" value="NZ_BAUU01000012.1"/>
</dbReference>
<dbReference type="OrthoDB" id="9791874at2"/>
<accession>W4QEU0</accession>
<proteinExistence type="inferred from homology"/>
<gene>
    <name evidence="9" type="ORF">JCM9152_1993</name>
</gene>
<feature type="transmembrane region" description="Helical" evidence="7">
    <location>
        <begin position="116"/>
        <end position="139"/>
    </location>
</feature>
<keyword evidence="6 7" id="KW-0472">Membrane</keyword>
<evidence type="ECO:0000256" key="3">
    <source>
        <dbReference type="ARBA" id="ARBA00022475"/>
    </source>
</evidence>
<keyword evidence="3" id="KW-1003">Cell membrane</keyword>
<organism evidence="9 10">
    <name type="scientific">Halalkalibacter hemicellulosilyticusJCM 9152</name>
    <dbReference type="NCBI Taxonomy" id="1236971"/>
    <lineage>
        <taxon>Bacteria</taxon>
        <taxon>Bacillati</taxon>
        <taxon>Bacillota</taxon>
        <taxon>Bacilli</taxon>
        <taxon>Bacillales</taxon>
        <taxon>Bacillaceae</taxon>
        <taxon>Halalkalibacter</taxon>
    </lineage>
</organism>
<name>W4QEU0_9BACI</name>
<evidence type="ECO:0000256" key="1">
    <source>
        <dbReference type="ARBA" id="ARBA00004651"/>
    </source>
</evidence>